<dbReference type="InterPro" id="IPR000160">
    <property type="entry name" value="GGDEF_dom"/>
</dbReference>
<dbReference type="InterPro" id="IPR043128">
    <property type="entry name" value="Rev_trsase/Diguanyl_cyclase"/>
</dbReference>
<proteinExistence type="predicted"/>
<dbReference type="SMART" id="SM00267">
    <property type="entry name" value="GGDEF"/>
    <property type="match status" value="1"/>
</dbReference>
<protein>
    <submittedName>
        <fullName evidence="2">Diguanylate cyclase, GGDEF domain</fullName>
    </submittedName>
</protein>
<reference evidence="2 3" key="1">
    <citation type="submission" date="2019-08" db="EMBL/GenBank/DDBJ databases">
        <authorList>
            <person name="Vazquez-Campos X."/>
        </authorList>
    </citation>
    <scope>NUCLEOTIDE SEQUENCE [LARGE SCALE GENOMIC DNA]</scope>
    <source>
        <strain evidence="2">LFW-283_2</strain>
    </source>
</reference>
<dbReference type="CDD" id="cd01949">
    <property type="entry name" value="GGDEF"/>
    <property type="match status" value="1"/>
</dbReference>
<dbReference type="InterPro" id="IPR050469">
    <property type="entry name" value="Diguanylate_Cyclase"/>
</dbReference>
<comment type="caution">
    <text evidence="2">The sequence shown here is derived from an EMBL/GenBank/DDBJ whole genome shotgun (WGS) entry which is preliminary data.</text>
</comment>
<dbReference type="Pfam" id="PF00990">
    <property type="entry name" value="GGDEF"/>
    <property type="match status" value="1"/>
</dbReference>
<dbReference type="InterPro" id="IPR029787">
    <property type="entry name" value="Nucleotide_cyclase"/>
</dbReference>
<sequence>MAPRQIAVSDVLVERDRPRRALVELAQKLAEPDRDSQSTFRLKKTLASDCGATMAMFKIGRLMNEDFPKLGDYIAALMSVFEYARYCGVYLLPRVAEGSVGRLEHRVSVLRNDPFFTVYGSNETDLIDPDSPVVRLRNLAFAGKHPTFFDYDAGLKLVFDDLDMNNIGCTVHSFPETVDVLKMGSLALMPFHYRDPSYPSGIVLFEGDLRCKDSRLGGVERAFWGAHAAVEAASQIAFMITQKFDAITTLTKLVDFNADLVNAIRLVSAGASRDAWVLLIDLDDLKKLNNISYQEGNIQLRRLADTAKASIRPSDMVARWGGDEFAALLRGVGREEALAIADRIRQNYANHIRQGHGVTCSIGVASVDEVIRTRLGGLVGLSGMPYDLMEGVFNEIFSNANTAVQESKHQGKNRVYYFENGVVTPYVPSL</sequence>
<evidence type="ECO:0000313" key="2">
    <source>
        <dbReference type="EMBL" id="VVC04017.1"/>
    </source>
</evidence>
<dbReference type="EMBL" id="CABMJJ010000009">
    <property type="protein sequence ID" value="VVC04017.1"/>
    <property type="molecule type" value="Genomic_DNA"/>
</dbReference>
<dbReference type="GO" id="GO:0052621">
    <property type="term" value="F:diguanylate cyclase activity"/>
    <property type="evidence" value="ECO:0007669"/>
    <property type="project" value="TreeGrafter"/>
</dbReference>
<dbReference type="PANTHER" id="PTHR45138">
    <property type="entry name" value="REGULATORY COMPONENTS OF SENSORY TRANSDUCTION SYSTEM"/>
    <property type="match status" value="1"/>
</dbReference>
<dbReference type="AlphaFoldDB" id="A0A5E4LT00"/>
<dbReference type="Proteomes" id="UP000789941">
    <property type="component" value="Unassembled WGS sequence"/>
</dbReference>
<dbReference type="NCBIfam" id="TIGR00254">
    <property type="entry name" value="GGDEF"/>
    <property type="match status" value="1"/>
</dbReference>
<evidence type="ECO:0000259" key="1">
    <source>
        <dbReference type="PROSITE" id="PS50887"/>
    </source>
</evidence>
<dbReference type="SUPFAM" id="SSF55073">
    <property type="entry name" value="Nucleotide cyclase"/>
    <property type="match status" value="1"/>
</dbReference>
<feature type="domain" description="GGDEF" evidence="1">
    <location>
        <begin position="273"/>
        <end position="420"/>
    </location>
</feature>
<organism evidence="2 3">
    <name type="scientific">Candidatus Bilamarchaeum dharawalense</name>
    <dbReference type="NCBI Taxonomy" id="2885759"/>
    <lineage>
        <taxon>Archaea</taxon>
        <taxon>Candidatus Micrarchaeota</taxon>
        <taxon>Candidatus Micrarchaeia</taxon>
        <taxon>Candidatus Anstonellales</taxon>
        <taxon>Candidatus Bilamarchaeaceae</taxon>
        <taxon>Candidatus Bilamarchaeum</taxon>
    </lineage>
</organism>
<gene>
    <name evidence="2" type="ORF">LFW2832_00682</name>
</gene>
<dbReference type="PANTHER" id="PTHR45138:SF9">
    <property type="entry name" value="DIGUANYLATE CYCLASE DGCM-RELATED"/>
    <property type="match status" value="1"/>
</dbReference>
<dbReference type="Gene3D" id="3.30.70.270">
    <property type="match status" value="1"/>
</dbReference>
<dbReference type="PROSITE" id="PS50887">
    <property type="entry name" value="GGDEF"/>
    <property type="match status" value="1"/>
</dbReference>
<accession>A0A5E4LT00</accession>
<name>A0A5E4LT00_9ARCH</name>
<evidence type="ECO:0000313" key="3">
    <source>
        <dbReference type="Proteomes" id="UP000789941"/>
    </source>
</evidence>